<feature type="compositionally biased region" description="Low complexity" evidence="1">
    <location>
        <begin position="31"/>
        <end position="41"/>
    </location>
</feature>
<feature type="region of interest" description="Disordered" evidence="1">
    <location>
        <begin position="20"/>
        <end position="47"/>
    </location>
</feature>
<evidence type="ECO:0000313" key="2">
    <source>
        <dbReference type="EMBL" id="KAA1088566.1"/>
    </source>
</evidence>
<dbReference type="EMBL" id="VSWC01000015">
    <property type="protein sequence ID" value="KAA1112784.1"/>
    <property type="molecule type" value="Genomic_DNA"/>
</dbReference>
<protein>
    <submittedName>
        <fullName evidence="2">Uncharacterized protein</fullName>
    </submittedName>
</protein>
<evidence type="ECO:0000313" key="3">
    <source>
        <dbReference type="EMBL" id="KAA1112784.1"/>
    </source>
</evidence>
<reference evidence="2 4" key="1">
    <citation type="submission" date="2019-05" db="EMBL/GenBank/DDBJ databases">
        <title>Emergence of the Ug99 lineage of the wheat stem rust pathogen through somatic hybridization.</title>
        <authorList>
            <person name="Li F."/>
            <person name="Upadhyaya N.M."/>
            <person name="Sperschneider J."/>
            <person name="Matny O."/>
            <person name="Nguyen-Phuc H."/>
            <person name="Mago R."/>
            <person name="Raley C."/>
            <person name="Miller M.E."/>
            <person name="Silverstein K.A.T."/>
            <person name="Henningsen E."/>
            <person name="Hirsch C.D."/>
            <person name="Visser B."/>
            <person name="Pretorius Z.A."/>
            <person name="Steffenson B.J."/>
            <person name="Schwessinger B."/>
            <person name="Dodds P.N."/>
            <person name="Figueroa M."/>
        </authorList>
    </citation>
    <scope>NUCLEOTIDE SEQUENCE [LARGE SCALE GENOMIC DNA]</scope>
    <source>
        <strain evidence="2">21-0</strain>
    </source>
</reference>
<sequence length="130" mass="14282">MTTGNSIWPRLLNHRVKTPLINKANTPPPFHHSTSPTSNPHHPYRSIKPRSHCLMADWRRKQPNHSGAPAPQSTSNAAVTAGVESRVWPSVMLESSLQSAPSSQSIPFHKHTPVSLSNTSSPSPVNIFKQ</sequence>
<dbReference type="AlphaFoldDB" id="A0A5B0NIV8"/>
<comment type="caution">
    <text evidence="2">The sequence shown here is derived from an EMBL/GenBank/DDBJ whole genome shotgun (WGS) entry which is preliminary data.</text>
</comment>
<evidence type="ECO:0000313" key="4">
    <source>
        <dbReference type="Proteomes" id="UP000324748"/>
    </source>
</evidence>
<feature type="compositionally biased region" description="Low complexity" evidence="1">
    <location>
        <begin position="95"/>
        <end position="105"/>
    </location>
</feature>
<feature type="compositionally biased region" description="Polar residues" evidence="1">
    <location>
        <begin position="114"/>
        <end position="130"/>
    </location>
</feature>
<name>A0A5B0NIV8_PUCGR</name>
<dbReference type="EMBL" id="VSWC01000102">
    <property type="protein sequence ID" value="KAA1088566.1"/>
    <property type="molecule type" value="Genomic_DNA"/>
</dbReference>
<feature type="region of interest" description="Disordered" evidence="1">
    <location>
        <begin position="95"/>
        <end position="130"/>
    </location>
</feature>
<feature type="region of interest" description="Disordered" evidence="1">
    <location>
        <begin position="59"/>
        <end position="81"/>
    </location>
</feature>
<proteinExistence type="predicted"/>
<evidence type="ECO:0000256" key="1">
    <source>
        <dbReference type="SAM" id="MobiDB-lite"/>
    </source>
</evidence>
<gene>
    <name evidence="2" type="ORF">PGT21_000560</name>
    <name evidence="3" type="ORF">PGT21_009975</name>
</gene>
<dbReference type="Proteomes" id="UP000324748">
    <property type="component" value="Unassembled WGS sequence"/>
</dbReference>
<keyword evidence="4" id="KW-1185">Reference proteome</keyword>
<organism evidence="2 4">
    <name type="scientific">Puccinia graminis f. sp. tritici</name>
    <dbReference type="NCBI Taxonomy" id="56615"/>
    <lineage>
        <taxon>Eukaryota</taxon>
        <taxon>Fungi</taxon>
        <taxon>Dikarya</taxon>
        <taxon>Basidiomycota</taxon>
        <taxon>Pucciniomycotina</taxon>
        <taxon>Pucciniomycetes</taxon>
        <taxon>Pucciniales</taxon>
        <taxon>Pucciniaceae</taxon>
        <taxon>Puccinia</taxon>
    </lineage>
</organism>
<accession>A0A5B0NIV8</accession>